<reference evidence="1 2" key="1">
    <citation type="journal article" date="2021" name="Elife">
        <title>Chloroplast acquisition without the gene transfer in kleptoplastic sea slugs, Plakobranchus ocellatus.</title>
        <authorList>
            <person name="Maeda T."/>
            <person name="Takahashi S."/>
            <person name="Yoshida T."/>
            <person name="Shimamura S."/>
            <person name="Takaki Y."/>
            <person name="Nagai Y."/>
            <person name="Toyoda A."/>
            <person name="Suzuki Y."/>
            <person name="Arimoto A."/>
            <person name="Ishii H."/>
            <person name="Satoh N."/>
            <person name="Nishiyama T."/>
            <person name="Hasebe M."/>
            <person name="Maruyama T."/>
            <person name="Minagawa J."/>
            <person name="Obokata J."/>
            <person name="Shigenobu S."/>
        </authorList>
    </citation>
    <scope>NUCLEOTIDE SEQUENCE [LARGE SCALE GENOMIC DNA]</scope>
</reference>
<sequence length="318" mass="36564">FSDEDFIITEQLICDSWIVDGSNRNLFTTAFHFFKSGRYGRCSVLMFPQLEHALRKLFVHVNKCPSRLITAETKTFFTTFEEILERNLPDGQENGLIRSLSDSCMDLLHDLLVYPLGPRSRDKLSHGEADYTQVPSSLPKILLILLVWLVKDGNKEKEFRQKLAKCMSQYNSIFHPVSILRQKVLDLAYQSHELHAKITLSPELQPWKYLHVCPCLHTGLWVILFVAGIWMQMKFILASRAIETGMFPFNWCTADDTLAAACEMLDQDMSTFYGAGWVRGNFVASWYRVLDYRSSSQGSKFRNKPVKAIYSPLPFLIG</sequence>
<keyword evidence="2" id="KW-1185">Reference proteome</keyword>
<gene>
    <name evidence="1" type="ORF">PoB_000933200</name>
</gene>
<proteinExistence type="predicted"/>
<accession>A0AAV3YK96</accession>
<dbReference type="PANTHER" id="PTHR31701:SF2">
    <property type="entry name" value="ENDOPLASMIC RETICULUM MEMBRANE-ASSOCIATED RNA DEGRADATION PROTEIN"/>
    <property type="match status" value="1"/>
</dbReference>
<dbReference type="Proteomes" id="UP000735302">
    <property type="component" value="Unassembled WGS sequence"/>
</dbReference>
<dbReference type="InterPro" id="IPR039635">
    <property type="entry name" value="ERMARD"/>
</dbReference>
<dbReference type="PANTHER" id="PTHR31701">
    <property type="entry name" value="ENDOPLASMIC RETICULUM MEMBRANE-ASSOCIATED RNA DEGRADATION PROTEIN"/>
    <property type="match status" value="1"/>
</dbReference>
<organism evidence="1 2">
    <name type="scientific">Plakobranchus ocellatus</name>
    <dbReference type="NCBI Taxonomy" id="259542"/>
    <lineage>
        <taxon>Eukaryota</taxon>
        <taxon>Metazoa</taxon>
        <taxon>Spiralia</taxon>
        <taxon>Lophotrochozoa</taxon>
        <taxon>Mollusca</taxon>
        <taxon>Gastropoda</taxon>
        <taxon>Heterobranchia</taxon>
        <taxon>Euthyneura</taxon>
        <taxon>Panpulmonata</taxon>
        <taxon>Sacoglossa</taxon>
        <taxon>Placobranchoidea</taxon>
        <taxon>Plakobranchidae</taxon>
        <taxon>Plakobranchus</taxon>
    </lineage>
</organism>
<evidence type="ECO:0000313" key="1">
    <source>
        <dbReference type="EMBL" id="GFN82826.1"/>
    </source>
</evidence>
<dbReference type="EMBL" id="BLXT01001042">
    <property type="protein sequence ID" value="GFN82826.1"/>
    <property type="molecule type" value="Genomic_DNA"/>
</dbReference>
<dbReference type="AlphaFoldDB" id="A0AAV3YK96"/>
<comment type="caution">
    <text evidence="1">The sequence shown here is derived from an EMBL/GenBank/DDBJ whole genome shotgun (WGS) entry which is preliminary data.</text>
</comment>
<protein>
    <submittedName>
        <fullName evidence="1">Endoplasmic reticulum membrane-associated RNA degradation protein-like</fullName>
    </submittedName>
</protein>
<name>A0AAV3YK96_9GAST</name>
<evidence type="ECO:0000313" key="2">
    <source>
        <dbReference type="Proteomes" id="UP000735302"/>
    </source>
</evidence>
<feature type="non-terminal residue" evidence="1">
    <location>
        <position position="1"/>
    </location>
</feature>